<sequence length="40" mass="4593">MPPLFFLLSGVFIGFGMPKNPQKWHFLNWTQLGLSRGTPM</sequence>
<evidence type="ECO:0000313" key="1">
    <source>
        <dbReference type="EMBL" id="KHG24483.1"/>
    </source>
</evidence>
<reference evidence="2" key="1">
    <citation type="submission" date="2014-09" db="EMBL/GenBank/DDBJ databases">
        <authorList>
            <person name="Mudge J."/>
            <person name="Ramaraj T."/>
            <person name="Lindquist I.E."/>
            <person name="Bharti A.K."/>
            <person name="Sundararajan A."/>
            <person name="Cameron C.T."/>
            <person name="Woodward J.E."/>
            <person name="May G.D."/>
            <person name="Brubaker C."/>
            <person name="Broadhvest J."/>
            <person name="Wilkins T.A."/>
        </authorList>
    </citation>
    <scope>NUCLEOTIDE SEQUENCE</scope>
    <source>
        <strain evidence="2">cv. AKA8401</strain>
    </source>
</reference>
<gene>
    <name evidence="1" type="ORF">F383_31115</name>
</gene>
<protein>
    <submittedName>
        <fullName evidence="1">Uncharacterized protein</fullName>
    </submittedName>
</protein>
<evidence type="ECO:0000313" key="2">
    <source>
        <dbReference type="Proteomes" id="UP000032142"/>
    </source>
</evidence>
<accession>A0A0B0PDG1</accession>
<organism evidence="1 2">
    <name type="scientific">Gossypium arboreum</name>
    <name type="common">Tree cotton</name>
    <name type="synonym">Gossypium nanking</name>
    <dbReference type="NCBI Taxonomy" id="29729"/>
    <lineage>
        <taxon>Eukaryota</taxon>
        <taxon>Viridiplantae</taxon>
        <taxon>Streptophyta</taxon>
        <taxon>Embryophyta</taxon>
        <taxon>Tracheophyta</taxon>
        <taxon>Spermatophyta</taxon>
        <taxon>Magnoliopsida</taxon>
        <taxon>eudicotyledons</taxon>
        <taxon>Gunneridae</taxon>
        <taxon>Pentapetalae</taxon>
        <taxon>rosids</taxon>
        <taxon>malvids</taxon>
        <taxon>Malvales</taxon>
        <taxon>Malvaceae</taxon>
        <taxon>Malvoideae</taxon>
        <taxon>Gossypium</taxon>
    </lineage>
</organism>
<proteinExistence type="predicted"/>
<dbReference type="AlphaFoldDB" id="A0A0B0PDG1"/>
<dbReference type="Proteomes" id="UP000032142">
    <property type="component" value="Unassembled WGS sequence"/>
</dbReference>
<keyword evidence="2" id="KW-1185">Reference proteome</keyword>
<dbReference type="EMBL" id="KN428955">
    <property type="protein sequence ID" value="KHG24483.1"/>
    <property type="molecule type" value="Genomic_DNA"/>
</dbReference>
<name>A0A0B0PDG1_GOSAR</name>